<gene>
    <name evidence="1" type="ORF">JAO78_016365</name>
</gene>
<dbReference type="Gene3D" id="3.40.91.30">
    <property type="match status" value="1"/>
</dbReference>
<comment type="caution">
    <text evidence="1">The sequence shown here is derived from an EMBL/GenBank/DDBJ whole genome shotgun (WGS) entry which is preliminary data.</text>
</comment>
<evidence type="ECO:0000313" key="2">
    <source>
        <dbReference type="Proteomes" id="UP000633814"/>
    </source>
</evidence>
<proteinExistence type="predicted"/>
<dbReference type="Proteomes" id="UP000633814">
    <property type="component" value="Unassembled WGS sequence"/>
</dbReference>
<dbReference type="RefSeq" id="WP_226752435.1">
    <property type="nucleotide sequence ID" value="NZ_JAEINI020000024.1"/>
</dbReference>
<reference evidence="1 2" key="1">
    <citation type="submission" date="2021-10" db="EMBL/GenBank/DDBJ databases">
        <title>Alishewanella koreense sp. nov. isolated from seawater of southwestern coast in South Korea and the proposal for the reclassification of Rheinheimera perlucida and Rheinheimera tuosuensis as Arsukibacterium perlucida and Arsukibacterium tuosuensis.</title>
        <authorList>
            <person name="Kim K.H."/>
            <person name="Ruan W."/>
            <person name="Kim K.R."/>
            <person name="Baek J.H."/>
            <person name="Jeon C.O."/>
        </authorList>
    </citation>
    <scope>NUCLEOTIDE SEQUENCE [LARGE SCALE GENOMIC DNA]</scope>
    <source>
        <strain evidence="1 2">16-MA</strain>
    </source>
</reference>
<keyword evidence="2" id="KW-1185">Reference proteome</keyword>
<organism evidence="1 2">
    <name type="scientific">Alishewanella maricola</name>
    <dbReference type="NCBI Taxonomy" id="2795740"/>
    <lineage>
        <taxon>Bacteria</taxon>
        <taxon>Pseudomonadati</taxon>
        <taxon>Pseudomonadota</taxon>
        <taxon>Gammaproteobacteria</taxon>
        <taxon>Alteromonadales</taxon>
        <taxon>Alteromonadaceae</taxon>
        <taxon>Alishewanella</taxon>
    </lineage>
</organism>
<evidence type="ECO:0000313" key="1">
    <source>
        <dbReference type="EMBL" id="MCB5228380.1"/>
    </source>
</evidence>
<protein>
    <recommendedName>
        <fullName evidence="3">TnsA endonuclease N-terminal domain-containing protein</fullName>
    </recommendedName>
</protein>
<dbReference type="EMBL" id="JAEINI020000024">
    <property type="protein sequence ID" value="MCB5228380.1"/>
    <property type="molecule type" value="Genomic_DNA"/>
</dbReference>
<evidence type="ECO:0008006" key="3">
    <source>
        <dbReference type="Google" id="ProtNLM"/>
    </source>
</evidence>
<name>A0ABS8C8U7_9ALTE</name>
<sequence>MKQRNIKGASLLNPRIYHQSVLNKATLQCDSRWEHDYLIICEFDKSIKRFMTQPNSFAYQMNGKTRRYTPDVRIQKHDGQIMDFEIKDTRYSKKPELHEKIAHIDGLLKQYQDSSLTLVTSNDILAETKLTAMKTLYKFLNIDVPESVQLSVKSELDASEIAISDLEKLFIQKGFERIHAWAFLAKQFSFVTFNNNSSICPNTLIQVSN</sequence>
<accession>A0ABS8C8U7</accession>